<comment type="caution">
    <text evidence="3">The sequence shown here is derived from an EMBL/GenBank/DDBJ whole genome shotgun (WGS) entry which is preliminary data.</text>
</comment>
<proteinExistence type="predicted"/>
<accession>A0AAN6PTL3</accession>
<gene>
    <name evidence="3" type="ORF">N658DRAFT_527768</name>
</gene>
<feature type="compositionally biased region" description="Basic residues" evidence="1">
    <location>
        <begin position="195"/>
        <end position="207"/>
    </location>
</feature>
<feature type="transmembrane region" description="Helical" evidence="2">
    <location>
        <begin position="35"/>
        <end position="59"/>
    </location>
</feature>
<protein>
    <submittedName>
        <fullName evidence="3">Uncharacterized protein</fullName>
    </submittedName>
</protein>
<name>A0AAN6PTL3_9PEZI</name>
<evidence type="ECO:0000256" key="2">
    <source>
        <dbReference type="SAM" id="Phobius"/>
    </source>
</evidence>
<evidence type="ECO:0000313" key="4">
    <source>
        <dbReference type="Proteomes" id="UP001305647"/>
    </source>
</evidence>
<feature type="compositionally biased region" description="Gly residues" evidence="1">
    <location>
        <begin position="343"/>
        <end position="359"/>
    </location>
</feature>
<keyword evidence="2" id="KW-1133">Transmembrane helix</keyword>
<reference evidence="3" key="1">
    <citation type="journal article" date="2023" name="Mol. Phylogenet. Evol.">
        <title>Genome-scale phylogeny and comparative genomics of the fungal order Sordariales.</title>
        <authorList>
            <person name="Hensen N."/>
            <person name="Bonometti L."/>
            <person name="Westerberg I."/>
            <person name="Brannstrom I.O."/>
            <person name="Guillou S."/>
            <person name="Cros-Aarteil S."/>
            <person name="Calhoun S."/>
            <person name="Haridas S."/>
            <person name="Kuo A."/>
            <person name="Mondo S."/>
            <person name="Pangilinan J."/>
            <person name="Riley R."/>
            <person name="LaButti K."/>
            <person name="Andreopoulos B."/>
            <person name="Lipzen A."/>
            <person name="Chen C."/>
            <person name="Yan M."/>
            <person name="Daum C."/>
            <person name="Ng V."/>
            <person name="Clum A."/>
            <person name="Steindorff A."/>
            <person name="Ohm R.A."/>
            <person name="Martin F."/>
            <person name="Silar P."/>
            <person name="Natvig D.O."/>
            <person name="Lalanne C."/>
            <person name="Gautier V."/>
            <person name="Ament-Velasquez S.L."/>
            <person name="Kruys A."/>
            <person name="Hutchinson M.I."/>
            <person name="Powell A.J."/>
            <person name="Barry K."/>
            <person name="Miller A.N."/>
            <person name="Grigoriev I.V."/>
            <person name="Debuchy R."/>
            <person name="Gladieux P."/>
            <person name="Hiltunen Thoren M."/>
            <person name="Johannesson H."/>
        </authorList>
    </citation>
    <scope>NUCLEOTIDE SEQUENCE</scope>
    <source>
        <strain evidence="3">CBS 757.83</strain>
    </source>
</reference>
<sequence>MSSLFYIPLHLLASHKGESLQLSQPLPSVRHLLHAWSTLIIRITAALWSGASAAVAVAIYRGRGGKNTSRLNFDMFACATRLLFSCLIIAVIQFARRPFTLPWISPPSFQEETATEVNGFDKIGEMTAAPSTADSSDRSTDGTLRGSPSSTAQQRSNKASAPSTPGSSAASSSPSSSKGPLSGTTSRSTSTTHSRPPRRRTRTRRRYIIQVPLPASPEPRHQQTSPAAALTGDSASDASNAAAAALSGGTGDVSKLEDELVPSPEGSDSYFAGASPCCSAGSSPGRSVQERGEGKGKRPVTPVSKGSGGGVGGNGRGAMGMGSSVFGFGRKPVAMPGFGWKAGGRGSGAGVGKGSGEDGAVGAPPARDTAPPSAAQPQVPTYYVPGPWGVSGEC</sequence>
<feature type="region of interest" description="Disordered" evidence="1">
    <location>
        <begin position="127"/>
        <end position="316"/>
    </location>
</feature>
<organism evidence="3 4">
    <name type="scientific">Parathielavia hyrcaniae</name>
    <dbReference type="NCBI Taxonomy" id="113614"/>
    <lineage>
        <taxon>Eukaryota</taxon>
        <taxon>Fungi</taxon>
        <taxon>Dikarya</taxon>
        <taxon>Ascomycota</taxon>
        <taxon>Pezizomycotina</taxon>
        <taxon>Sordariomycetes</taxon>
        <taxon>Sordariomycetidae</taxon>
        <taxon>Sordariales</taxon>
        <taxon>Chaetomiaceae</taxon>
        <taxon>Parathielavia</taxon>
    </lineage>
</organism>
<feature type="compositionally biased region" description="Low complexity" evidence="1">
    <location>
        <begin position="272"/>
        <end position="285"/>
    </location>
</feature>
<feature type="compositionally biased region" description="Gly residues" evidence="1">
    <location>
        <begin position="306"/>
        <end position="316"/>
    </location>
</feature>
<reference evidence="3" key="2">
    <citation type="submission" date="2023-05" db="EMBL/GenBank/DDBJ databases">
        <authorList>
            <consortium name="Lawrence Berkeley National Laboratory"/>
            <person name="Steindorff A."/>
            <person name="Hensen N."/>
            <person name="Bonometti L."/>
            <person name="Westerberg I."/>
            <person name="Brannstrom I.O."/>
            <person name="Guillou S."/>
            <person name="Cros-Aarteil S."/>
            <person name="Calhoun S."/>
            <person name="Haridas S."/>
            <person name="Kuo A."/>
            <person name="Mondo S."/>
            <person name="Pangilinan J."/>
            <person name="Riley R."/>
            <person name="Labutti K."/>
            <person name="Andreopoulos B."/>
            <person name="Lipzen A."/>
            <person name="Chen C."/>
            <person name="Yanf M."/>
            <person name="Daum C."/>
            <person name="Ng V."/>
            <person name="Clum A."/>
            <person name="Ohm R."/>
            <person name="Martin F."/>
            <person name="Silar P."/>
            <person name="Natvig D."/>
            <person name="Lalanne C."/>
            <person name="Gautier V."/>
            <person name="Ament-Velasquez S.L."/>
            <person name="Kruys A."/>
            <person name="Hutchinson M.I."/>
            <person name="Powell A.J."/>
            <person name="Barry K."/>
            <person name="Miller A.N."/>
            <person name="Grigoriev I.V."/>
            <person name="Debuchy R."/>
            <person name="Gladieux P."/>
            <person name="Thoren M.H."/>
            <person name="Johannesson H."/>
        </authorList>
    </citation>
    <scope>NUCLEOTIDE SEQUENCE</scope>
    <source>
        <strain evidence="3">CBS 757.83</strain>
    </source>
</reference>
<feature type="compositionally biased region" description="Low complexity" evidence="1">
    <location>
        <begin position="159"/>
        <end position="194"/>
    </location>
</feature>
<keyword evidence="4" id="KW-1185">Reference proteome</keyword>
<feature type="compositionally biased region" description="Polar residues" evidence="1">
    <location>
        <begin position="146"/>
        <end position="158"/>
    </location>
</feature>
<feature type="transmembrane region" description="Helical" evidence="2">
    <location>
        <begin position="71"/>
        <end position="95"/>
    </location>
</feature>
<dbReference type="EMBL" id="MU863715">
    <property type="protein sequence ID" value="KAK4096424.1"/>
    <property type="molecule type" value="Genomic_DNA"/>
</dbReference>
<dbReference type="Proteomes" id="UP001305647">
    <property type="component" value="Unassembled WGS sequence"/>
</dbReference>
<evidence type="ECO:0000313" key="3">
    <source>
        <dbReference type="EMBL" id="KAK4096424.1"/>
    </source>
</evidence>
<keyword evidence="2" id="KW-0812">Transmembrane</keyword>
<dbReference type="AlphaFoldDB" id="A0AAN6PTL3"/>
<feature type="compositionally biased region" description="Low complexity" evidence="1">
    <location>
        <begin position="232"/>
        <end position="247"/>
    </location>
</feature>
<feature type="region of interest" description="Disordered" evidence="1">
    <location>
        <begin position="343"/>
        <end position="394"/>
    </location>
</feature>
<evidence type="ECO:0000256" key="1">
    <source>
        <dbReference type="SAM" id="MobiDB-lite"/>
    </source>
</evidence>
<keyword evidence="2" id="KW-0472">Membrane</keyword>